<comment type="similarity">
    <text evidence="1">Belongs to the AHA1 family.</text>
</comment>
<protein>
    <submittedName>
        <fullName evidence="3">SRPBCC family protein</fullName>
    </submittedName>
</protein>
<sequence length="160" mass="18354">MSKEEQVISQTDRIERSIVINAPRERVWRAIADAEEFGTWFGVNLQGLRRFEPGQKARGNITHPGYEHVVFEAVIDRVEPPTLLSYLWHPYAVEQNVDYSKEEPTLVTFTLAEAPGNGTLLTVVESGFDKVPPQRREEAFRMNSRGWEAQLQNIVRHLHG</sequence>
<evidence type="ECO:0000313" key="4">
    <source>
        <dbReference type="Proteomes" id="UP001204621"/>
    </source>
</evidence>
<dbReference type="InterPro" id="IPR023393">
    <property type="entry name" value="START-like_dom_sf"/>
</dbReference>
<evidence type="ECO:0000256" key="1">
    <source>
        <dbReference type="ARBA" id="ARBA00006817"/>
    </source>
</evidence>
<dbReference type="Proteomes" id="UP001204621">
    <property type="component" value="Unassembled WGS sequence"/>
</dbReference>
<dbReference type="Gene3D" id="3.30.530.20">
    <property type="match status" value="1"/>
</dbReference>
<evidence type="ECO:0000313" key="3">
    <source>
        <dbReference type="EMBL" id="MCS0659746.1"/>
    </source>
</evidence>
<evidence type="ECO:0000259" key="2">
    <source>
        <dbReference type="Pfam" id="PF08327"/>
    </source>
</evidence>
<keyword evidence="4" id="KW-1185">Reference proteome</keyword>
<dbReference type="InterPro" id="IPR013538">
    <property type="entry name" value="ASHA1/2-like_C"/>
</dbReference>
<dbReference type="EMBL" id="JANUGU010000006">
    <property type="protein sequence ID" value="MCS0659746.1"/>
    <property type="molecule type" value="Genomic_DNA"/>
</dbReference>
<dbReference type="Pfam" id="PF08327">
    <property type="entry name" value="AHSA1"/>
    <property type="match status" value="1"/>
</dbReference>
<proteinExistence type="inferred from homology"/>
<dbReference type="SUPFAM" id="SSF55961">
    <property type="entry name" value="Bet v1-like"/>
    <property type="match status" value="1"/>
</dbReference>
<feature type="domain" description="Activator of Hsp90 ATPase homologue 1/2-like C-terminal" evidence="2">
    <location>
        <begin position="21"/>
        <end position="158"/>
    </location>
</feature>
<gene>
    <name evidence="3" type="ORF">NX778_16870</name>
</gene>
<dbReference type="RefSeq" id="WP_258812942.1">
    <property type="nucleotide sequence ID" value="NZ_JANUGU010000006.1"/>
</dbReference>
<name>A0ABT2D0K1_9BURK</name>
<comment type="caution">
    <text evidence="3">The sequence shown here is derived from an EMBL/GenBank/DDBJ whole genome shotgun (WGS) entry which is preliminary data.</text>
</comment>
<accession>A0ABT2D0K1</accession>
<organism evidence="3 4">
    <name type="scientific">Massilia terrae</name>
    <dbReference type="NCBI Taxonomy" id="1811224"/>
    <lineage>
        <taxon>Bacteria</taxon>
        <taxon>Pseudomonadati</taxon>
        <taxon>Pseudomonadota</taxon>
        <taxon>Betaproteobacteria</taxon>
        <taxon>Burkholderiales</taxon>
        <taxon>Oxalobacteraceae</taxon>
        <taxon>Telluria group</taxon>
        <taxon>Massilia</taxon>
    </lineage>
</organism>
<dbReference type="CDD" id="cd08898">
    <property type="entry name" value="SRPBCC_CalC_Aha1-like_5"/>
    <property type="match status" value="1"/>
</dbReference>
<reference evidence="3 4" key="1">
    <citation type="submission" date="2022-08" db="EMBL/GenBank/DDBJ databases">
        <title>Reclassification of Massilia species as members of the genera Telluria, Duganella, Pseudoduganella, Mokoshia gen. nov. and Zemynaea gen. nov. using orthogonal and non-orthogonal genome-based approaches.</title>
        <authorList>
            <person name="Bowman J.P."/>
        </authorList>
    </citation>
    <scope>NUCLEOTIDE SEQUENCE [LARGE SCALE GENOMIC DNA]</scope>
    <source>
        <strain evidence="3 4">JCM 31606</strain>
    </source>
</reference>